<dbReference type="SUPFAM" id="SSF56024">
    <property type="entry name" value="Phospholipase D/nuclease"/>
    <property type="match status" value="1"/>
</dbReference>
<reference evidence="3" key="1">
    <citation type="submission" date="2022-07" db="EMBL/GenBank/DDBJ databases">
        <title>Phylogenomic reconstructions and comparative analyses of Kickxellomycotina fungi.</title>
        <authorList>
            <person name="Reynolds N.K."/>
            <person name="Stajich J.E."/>
            <person name="Barry K."/>
            <person name="Grigoriev I.V."/>
            <person name="Crous P."/>
            <person name="Smith M.E."/>
        </authorList>
    </citation>
    <scope>NUCLEOTIDE SEQUENCE</scope>
    <source>
        <strain evidence="3">BCRC 34381</strain>
    </source>
</reference>
<dbReference type="CDD" id="cd09122">
    <property type="entry name" value="PLDc_Tdp1_1"/>
    <property type="match status" value="1"/>
</dbReference>
<dbReference type="GO" id="GO:0005634">
    <property type="term" value="C:nucleus"/>
    <property type="evidence" value="ECO:0007669"/>
    <property type="project" value="InterPro"/>
</dbReference>
<feature type="non-terminal residue" evidence="3">
    <location>
        <position position="130"/>
    </location>
</feature>
<accession>A0A9W7XTH5</accession>
<feature type="active site" description="Nucleophile" evidence="1">
    <location>
        <position position="86"/>
    </location>
</feature>
<evidence type="ECO:0000256" key="2">
    <source>
        <dbReference type="PIRSR" id="PIRSR610347-2"/>
    </source>
</evidence>
<dbReference type="OrthoDB" id="47785at2759"/>
<evidence type="ECO:0000313" key="4">
    <source>
        <dbReference type="Proteomes" id="UP001143981"/>
    </source>
</evidence>
<dbReference type="PANTHER" id="PTHR12415">
    <property type="entry name" value="TYROSYL-DNA PHOSPHODIESTERASE 1"/>
    <property type="match status" value="1"/>
</dbReference>
<evidence type="ECO:0000313" key="3">
    <source>
        <dbReference type="EMBL" id="KAJ1720481.1"/>
    </source>
</evidence>
<evidence type="ECO:0000256" key="1">
    <source>
        <dbReference type="PIRSR" id="PIRSR610347-1"/>
    </source>
</evidence>
<dbReference type="AlphaFoldDB" id="A0A9W7XTH5"/>
<dbReference type="Pfam" id="PF06087">
    <property type="entry name" value="Tyr-DNA_phospho"/>
    <property type="match status" value="1"/>
</dbReference>
<dbReference type="GO" id="GO:0006281">
    <property type="term" value="P:DNA repair"/>
    <property type="evidence" value="ECO:0007669"/>
    <property type="project" value="InterPro"/>
</dbReference>
<gene>
    <name evidence="3" type="ORF">LPJ61_006153</name>
</gene>
<keyword evidence="4" id="KW-1185">Reference proteome</keyword>
<evidence type="ECO:0008006" key="5">
    <source>
        <dbReference type="Google" id="ProtNLM"/>
    </source>
</evidence>
<dbReference type="Gene3D" id="3.30.870.10">
    <property type="entry name" value="Endonuclease Chain A"/>
    <property type="match status" value="1"/>
</dbReference>
<protein>
    <recommendedName>
        <fullName evidence="5">Phospholipase D/nuclease</fullName>
    </recommendedName>
</protein>
<dbReference type="InterPro" id="IPR010347">
    <property type="entry name" value="Tdp1"/>
</dbReference>
<name>A0A9W7XTH5_9FUNG</name>
<dbReference type="GO" id="GO:0008081">
    <property type="term" value="F:phosphoric diester hydrolase activity"/>
    <property type="evidence" value="ECO:0007669"/>
    <property type="project" value="InterPro"/>
</dbReference>
<feature type="binding site" evidence="2">
    <location>
        <position position="88"/>
    </location>
    <ligand>
        <name>substrate</name>
    </ligand>
</feature>
<organism evidence="3 4">
    <name type="scientific">Coemansia biformis</name>
    <dbReference type="NCBI Taxonomy" id="1286918"/>
    <lineage>
        <taxon>Eukaryota</taxon>
        <taxon>Fungi</taxon>
        <taxon>Fungi incertae sedis</taxon>
        <taxon>Zoopagomycota</taxon>
        <taxon>Kickxellomycotina</taxon>
        <taxon>Kickxellomycetes</taxon>
        <taxon>Kickxellales</taxon>
        <taxon>Kickxellaceae</taxon>
        <taxon>Coemansia</taxon>
    </lineage>
</organism>
<sequence length="130" mass="14878">MGEKKDGNTWYTFQDVVQPATLRKALMTTFVLDMQWLRANLGQDTKLVVVESYNPTKEPQGIFQSEGGRVTVVHPEFAKQRYPIMHSKVMLLFYDSYVRFVASSANLIEIDWTILGNIVFIQDVPFDAGK</sequence>
<dbReference type="EMBL" id="JANBOI010002663">
    <property type="protein sequence ID" value="KAJ1720481.1"/>
    <property type="molecule type" value="Genomic_DNA"/>
</dbReference>
<comment type="caution">
    <text evidence="3">The sequence shown here is derived from an EMBL/GenBank/DDBJ whole genome shotgun (WGS) entry which is preliminary data.</text>
</comment>
<proteinExistence type="predicted"/>
<dbReference type="Proteomes" id="UP001143981">
    <property type="component" value="Unassembled WGS sequence"/>
</dbReference>